<reference evidence="3 4" key="1">
    <citation type="journal article" date="2014" name="FEMS Microbiol. Ecol.">
        <title>Sphaerotilus natans encrusted with nanoball-shaped Fe(III) oxide minerals formed by nitrate-reducing mixotrophic Fe(II) oxidation.</title>
        <authorList>
            <person name="Park S."/>
            <person name="Kim D.H."/>
            <person name="Lee J.H."/>
            <person name="Hur H.G."/>
        </authorList>
    </citation>
    <scope>NUCLEOTIDE SEQUENCE [LARGE SCALE GENOMIC DNA]</scope>
    <source>
        <strain evidence="3 4">DSM 6575</strain>
    </source>
</reference>
<proteinExistence type="predicted"/>
<dbReference type="InterPro" id="IPR016087">
    <property type="entry name" value="Chalcone_isomerase"/>
</dbReference>
<keyword evidence="1" id="KW-0732">Signal</keyword>
<organism evidence="3 4">
    <name type="scientific">Sphaerotilus natans subsp. natans DSM 6575</name>
    <dbReference type="NCBI Taxonomy" id="1286631"/>
    <lineage>
        <taxon>Bacteria</taxon>
        <taxon>Pseudomonadati</taxon>
        <taxon>Pseudomonadota</taxon>
        <taxon>Betaproteobacteria</taxon>
        <taxon>Burkholderiales</taxon>
        <taxon>Sphaerotilaceae</taxon>
        <taxon>Sphaerotilus</taxon>
    </lineage>
</organism>
<name>A0A059KRV5_9BURK</name>
<dbReference type="eggNOG" id="COG3572">
    <property type="taxonomic scope" value="Bacteria"/>
</dbReference>
<dbReference type="RefSeq" id="WP_037477267.1">
    <property type="nucleotide sequence ID" value="NZ_AZRA01000005.1"/>
</dbReference>
<protein>
    <recommendedName>
        <fullName evidence="2">Chalcone isomerase domain-containing protein</fullName>
    </recommendedName>
</protein>
<evidence type="ECO:0000313" key="4">
    <source>
        <dbReference type="Proteomes" id="UP000026714"/>
    </source>
</evidence>
<dbReference type="Proteomes" id="UP000026714">
    <property type="component" value="Unassembled WGS sequence"/>
</dbReference>
<feature type="signal peptide" evidence="1">
    <location>
        <begin position="1"/>
        <end position="25"/>
    </location>
</feature>
<dbReference type="InterPro" id="IPR006311">
    <property type="entry name" value="TAT_signal"/>
</dbReference>
<dbReference type="STRING" id="34103.SAMN05421778_102115"/>
<accession>A0A059KRV5</accession>
<dbReference type="EMBL" id="AZRA01000005">
    <property type="protein sequence ID" value="KDB54222.1"/>
    <property type="molecule type" value="Genomic_DNA"/>
</dbReference>
<evidence type="ECO:0000259" key="2">
    <source>
        <dbReference type="Pfam" id="PF16036"/>
    </source>
</evidence>
<keyword evidence="4" id="KW-1185">Reference proteome</keyword>
<comment type="caution">
    <text evidence="3">The sequence shown here is derived from an EMBL/GenBank/DDBJ whole genome shotgun (WGS) entry which is preliminary data.</text>
</comment>
<feature type="chain" id="PRO_5001576176" description="Chalcone isomerase domain-containing protein" evidence="1">
    <location>
        <begin position="26"/>
        <end position="186"/>
    </location>
</feature>
<dbReference type="PROSITE" id="PS51318">
    <property type="entry name" value="TAT"/>
    <property type="match status" value="1"/>
</dbReference>
<dbReference type="Pfam" id="PF16036">
    <property type="entry name" value="Chalcone_3"/>
    <property type="match status" value="1"/>
</dbReference>
<dbReference type="AlphaFoldDB" id="A0A059KRV5"/>
<feature type="domain" description="Chalcone isomerase" evidence="2">
    <location>
        <begin position="79"/>
        <end position="183"/>
    </location>
</feature>
<gene>
    <name evidence="3" type="ORF">X805_02040</name>
</gene>
<evidence type="ECO:0000313" key="3">
    <source>
        <dbReference type="EMBL" id="KDB54222.1"/>
    </source>
</evidence>
<dbReference type="PATRIC" id="fig|1286631.3.peg.200"/>
<evidence type="ECO:0000256" key="1">
    <source>
        <dbReference type="SAM" id="SignalP"/>
    </source>
</evidence>
<sequence>MTTRRSWLRVAPAVALGLLAPVARAAEPPAEVRAALPEPRLQGTMRFRWLGLSIYDARLWRPGAAAPLSAEDYAGRDFALELIYARRLSGEGIADRSIEEMRRLDRFDEARAEAWRAAMRAAFPDVQSGERLVGVNRAGRGARFLHQGRPTGEVAEIEFARLFFGIWLSPRGPEPQLRAALLGTGG</sequence>